<gene>
    <name evidence="2" type="ORF">BBO_06228</name>
</gene>
<accession>A0A167BLF9</accession>
<dbReference type="AlphaFoldDB" id="A0A167BLF9"/>
<dbReference type="OrthoDB" id="5232891at2759"/>
<reference evidence="2 3" key="1">
    <citation type="journal article" date="2016" name="Genome Biol. Evol.">
        <title>Divergent and convergent evolution of fungal pathogenicity.</title>
        <authorList>
            <person name="Shang Y."/>
            <person name="Xiao G."/>
            <person name="Zheng P."/>
            <person name="Cen K."/>
            <person name="Zhan S."/>
            <person name="Wang C."/>
        </authorList>
    </citation>
    <scope>NUCLEOTIDE SEQUENCE [LARGE SCALE GENOMIC DNA]</scope>
    <source>
        <strain evidence="2 3">RCEF 3172</strain>
    </source>
</reference>
<comment type="caution">
    <text evidence="2">The sequence shown here is derived from an EMBL/GenBank/DDBJ whole genome shotgun (WGS) entry which is preliminary data.</text>
</comment>
<feature type="region of interest" description="Disordered" evidence="1">
    <location>
        <begin position="321"/>
        <end position="375"/>
    </location>
</feature>
<evidence type="ECO:0000313" key="3">
    <source>
        <dbReference type="Proteomes" id="UP000076863"/>
    </source>
</evidence>
<feature type="region of interest" description="Disordered" evidence="1">
    <location>
        <begin position="1"/>
        <end position="32"/>
    </location>
</feature>
<evidence type="ECO:0000313" key="2">
    <source>
        <dbReference type="EMBL" id="OAA40170.1"/>
    </source>
</evidence>
<proteinExistence type="predicted"/>
<feature type="region of interest" description="Disordered" evidence="1">
    <location>
        <begin position="69"/>
        <end position="88"/>
    </location>
</feature>
<dbReference type="Proteomes" id="UP000076863">
    <property type="component" value="Unassembled WGS sequence"/>
</dbReference>
<keyword evidence="3" id="KW-1185">Reference proteome</keyword>
<organism evidence="2 3">
    <name type="scientific">Beauveria brongniartii RCEF 3172</name>
    <dbReference type="NCBI Taxonomy" id="1081107"/>
    <lineage>
        <taxon>Eukaryota</taxon>
        <taxon>Fungi</taxon>
        <taxon>Dikarya</taxon>
        <taxon>Ascomycota</taxon>
        <taxon>Pezizomycotina</taxon>
        <taxon>Sordariomycetes</taxon>
        <taxon>Hypocreomycetidae</taxon>
        <taxon>Hypocreales</taxon>
        <taxon>Cordycipitaceae</taxon>
        <taxon>Beauveria</taxon>
        <taxon>Beauveria brongniartii</taxon>
    </lineage>
</organism>
<sequence>MSQRQRLSLYIPGSPPGALPEETTYTPSSDRRRSLISLTTDSLGLGNLTSRSRNNLDSLKPSRAKLQKYWPGAKSPTAAHGTASKDYTTTGHDLSTLILLAGEQMGALGDPRRKTASLGRRPVARQMVDDPKLRRDLEMTLPKSATALSRPRSSASIQRKPLPKDAVLQCCAAAAPVVPAPSRAPPPPPIPELSAVNHYRSEDGEMAAEQSFATPPVMRATPVFPPPTVRRRAKTPVHHIGQLEAAQRNRNKPPYRNGNMDGVNRMSSVSTIAREYRELAVYPETNVPDVPKIDPLYLMNPDIVELPDAQDKDCQDGRLLSASHQNHRRSSSSVSEDGTLLGSEPDTTSLGSCPSLTPSSSSPPASETSDEGSEPPALASLRFQIGIELLTKELSTAFAANHQSSSSRRQKDVGGLQIWVMIEAYERLREQLDAKPAEEENKQARDAIDAWIRALYAIHGNIASDGAADESEYES</sequence>
<dbReference type="EMBL" id="AZHA01000020">
    <property type="protein sequence ID" value="OAA40170.1"/>
    <property type="molecule type" value="Genomic_DNA"/>
</dbReference>
<name>A0A167BLF9_9HYPO</name>
<evidence type="ECO:0000256" key="1">
    <source>
        <dbReference type="SAM" id="MobiDB-lite"/>
    </source>
</evidence>
<protein>
    <submittedName>
        <fullName evidence="2">Mating-type switching protein swi10</fullName>
    </submittedName>
</protein>
<feature type="compositionally biased region" description="Low complexity" evidence="1">
    <location>
        <begin position="347"/>
        <end position="367"/>
    </location>
</feature>